<protein>
    <submittedName>
        <fullName evidence="2">Uncharacterized protein</fullName>
    </submittedName>
</protein>
<organism evidence="2 3">
    <name type="scientific">Streptomyces hazeniae</name>
    <dbReference type="NCBI Taxonomy" id="3075538"/>
    <lineage>
        <taxon>Bacteria</taxon>
        <taxon>Bacillati</taxon>
        <taxon>Actinomycetota</taxon>
        <taxon>Actinomycetes</taxon>
        <taxon>Kitasatosporales</taxon>
        <taxon>Streptomycetaceae</taxon>
        <taxon>Streptomyces</taxon>
    </lineage>
</organism>
<feature type="non-terminal residue" evidence="2">
    <location>
        <position position="1"/>
    </location>
</feature>
<gene>
    <name evidence="2" type="ORF">RM572_28045</name>
</gene>
<evidence type="ECO:0000313" key="3">
    <source>
        <dbReference type="Proteomes" id="UP001183414"/>
    </source>
</evidence>
<name>A0ABU2P030_9ACTN</name>
<feature type="compositionally biased region" description="Pro residues" evidence="1">
    <location>
        <begin position="37"/>
        <end position="60"/>
    </location>
</feature>
<keyword evidence="3" id="KW-1185">Reference proteome</keyword>
<comment type="caution">
    <text evidence="2">The sequence shown here is derived from an EMBL/GenBank/DDBJ whole genome shotgun (WGS) entry which is preliminary data.</text>
</comment>
<accession>A0ABU2P030</accession>
<proteinExistence type="predicted"/>
<evidence type="ECO:0000313" key="2">
    <source>
        <dbReference type="EMBL" id="MDT0382610.1"/>
    </source>
</evidence>
<dbReference type="Proteomes" id="UP001183414">
    <property type="component" value="Unassembled WGS sequence"/>
</dbReference>
<feature type="region of interest" description="Disordered" evidence="1">
    <location>
        <begin position="37"/>
        <end position="78"/>
    </location>
</feature>
<sequence length="106" mass="11248">GEGAETIRAVALQGLPPGDIHAPAAFLRHRLLRYLPPLPHWPTPPPAPKSPTTPTPPPTAPKVSLTKPTPPRPGSPAHIIQNGGTWREALHAAAVPMGVIQERRPC</sequence>
<dbReference type="EMBL" id="JAVREQ010000045">
    <property type="protein sequence ID" value="MDT0382610.1"/>
    <property type="molecule type" value="Genomic_DNA"/>
</dbReference>
<reference evidence="3" key="1">
    <citation type="submission" date="2023-07" db="EMBL/GenBank/DDBJ databases">
        <title>30 novel species of actinomycetes from the DSMZ collection.</title>
        <authorList>
            <person name="Nouioui I."/>
        </authorList>
    </citation>
    <scope>NUCLEOTIDE SEQUENCE [LARGE SCALE GENOMIC DNA]</scope>
    <source>
        <strain evidence="3">DSM 42041</strain>
    </source>
</reference>
<evidence type="ECO:0000256" key="1">
    <source>
        <dbReference type="SAM" id="MobiDB-lite"/>
    </source>
</evidence>